<dbReference type="InterPro" id="IPR004089">
    <property type="entry name" value="MCPsignal_dom"/>
</dbReference>
<dbReference type="FunFam" id="1.10.287.950:FF:000001">
    <property type="entry name" value="Methyl-accepting chemotaxis sensory transducer"/>
    <property type="match status" value="1"/>
</dbReference>
<dbReference type="InterPro" id="IPR004090">
    <property type="entry name" value="Chemotax_Me-accpt_rcpt"/>
</dbReference>
<feature type="domain" description="HAMP" evidence="10">
    <location>
        <begin position="216"/>
        <end position="269"/>
    </location>
</feature>
<evidence type="ECO:0000256" key="2">
    <source>
        <dbReference type="ARBA" id="ARBA00022692"/>
    </source>
</evidence>
<keyword evidence="5 7" id="KW-0807">Transducer</keyword>
<evidence type="ECO:0008006" key="13">
    <source>
        <dbReference type="Google" id="ProtNLM"/>
    </source>
</evidence>
<dbReference type="Pfam" id="PF00015">
    <property type="entry name" value="MCPsignal"/>
    <property type="match status" value="1"/>
</dbReference>
<organism evidence="11 12">
    <name type="scientific">Parazoarcus communis SWub3 = DSM 12120</name>
    <dbReference type="NCBI Taxonomy" id="1121029"/>
    <lineage>
        <taxon>Bacteria</taxon>
        <taxon>Pseudomonadati</taxon>
        <taxon>Pseudomonadota</taxon>
        <taxon>Betaproteobacteria</taxon>
        <taxon>Rhodocyclales</taxon>
        <taxon>Zoogloeaceae</taxon>
        <taxon>Parazoarcus</taxon>
    </lineage>
</organism>
<dbReference type="PROSITE" id="PS50111">
    <property type="entry name" value="CHEMOTAXIS_TRANSDUC_2"/>
    <property type="match status" value="1"/>
</dbReference>
<keyword evidence="3 8" id="KW-1133">Transmembrane helix</keyword>
<gene>
    <name evidence="11" type="ORF">DNK49_14705</name>
</gene>
<name>A0A323UVN1_9RHOO</name>
<dbReference type="OrthoDB" id="1884279at2"/>
<keyword evidence="12" id="KW-1185">Reference proteome</keyword>
<dbReference type="PRINTS" id="PR00260">
    <property type="entry name" value="CHEMTRNSDUCR"/>
</dbReference>
<evidence type="ECO:0000256" key="5">
    <source>
        <dbReference type="ARBA" id="ARBA00023224"/>
    </source>
</evidence>
<sequence length="546" mass="58390">MSLSVRARLILLGSLACAILAAVGLAGVAQLGSFSDATGKSLLETRQGIDALVAVGRADAAFKTQVQEWKNILIRGNDAAQYTRYLKGFEESETAVRAHLALVGKALDTAETRLKLDELGKAHDELGRRYREALNTFDASDPETGKQVDRAVRGMDRAFSEGLAQLVLAIQETQTHNIATQIERAEHTYLGVRNTTLAAIAIGLLIIASLSVLIIRRINHALAGFSETMTRVCRDWDLRLRADTRGNDEITAISAGLNQMLTQFQALVQQINAHADGVQGSASMVSSSVGQITQSVNLLNDATSSAAASIEELTVSINHVRDNASHTLEISRNSATQSEEGGRVIGTTADRMIDTAETVKTAALTVQQLGNQSRDISSIVQVIREVADQTNLLALNAAIEAARAGEQGRGFAVVADEVRKLAERSAIAAREIATKIEEIQHSAGVAVDGMQQIVDQVSEDAELARQAGEAIARIQAGARSVVNYAGDISEALQEQAMASDTLAEQVENIARSSDENTAALQQTSTTVIDLEHMATEMRKAVSRFAT</sequence>
<dbReference type="InterPro" id="IPR003660">
    <property type="entry name" value="HAMP_dom"/>
</dbReference>
<dbReference type="SMART" id="SM00283">
    <property type="entry name" value="MA"/>
    <property type="match status" value="1"/>
</dbReference>
<dbReference type="RefSeq" id="WP_110526064.1">
    <property type="nucleotide sequence ID" value="NZ_QKOE01000011.1"/>
</dbReference>
<dbReference type="Proteomes" id="UP000248259">
    <property type="component" value="Unassembled WGS sequence"/>
</dbReference>
<protein>
    <recommendedName>
        <fullName evidence="13">Methyl-accepting chemotaxis protein</fullName>
    </recommendedName>
</protein>
<dbReference type="CDD" id="cd11386">
    <property type="entry name" value="MCP_signal"/>
    <property type="match status" value="1"/>
</dbReference>
<comment type="subcellular location">
    <subcellularLocation>
        <location evidence="1">Membrane</location>
        <topology evidence="1">Multi-pass membrane protein</topology>
    </subcellularLocation>
</comment>
<evidence type="ECO:0000256" key="3">
    <source>
        <dbReference type="ARBA" id="ARBA00022989"/>
    </source>
</evidence>
<dbReference type="Gene3D" id="1.10.287.950">
    <property type="entry name" value="Methyl-accepting chemotaxis protein"/>
    <property type="match status" value="1"/>
</dbReference>
<proteinExistence type="inferred from homology"/>
<dbReference type="PANTHER" id="PTHR32089">
    <property type="entry name" value="METHYL-ACCEPTING CHEMOTAXIS PROTEIN MCPB"/>
    <property type="match status" value="1"/>
</dbReference>
<dbReference type="GO" id="GO:0006935">
    <property type="term" value="P:chemotaxis"/>
    <property type="evidence" value="ECO:0007669"/>
    <property type="project" value="InterPro"/>
</dbReference>
<evidence type="ECO:0000259" key="10">
    <source>
        <dbReference type="PROSITE" id="PS50885"/>
    </source>
</evidence>
<evidence type="ECO:0000256" key="7">
    <source>
        <dbReference type="PROSITE-ProRule" id="PRU00284"/>
    </source>
</evidence>
<dbReference type="GO" id="GO:0016020">
    <property type="term" value="C:membrane"/>
    <property type="evidence" value="ECO:0007669"/>
    <property type="project" value="UniProtKB-SubCell"/>
</dbReference>
<comment type="caution">
    <text evidence="11">The sequence shown here is derived from an EMBL/GenBank/DDBJ whole genome shotgun (WGS) entry which is preliminary data.</text>
</comment>
<evidence type="ECO:0000313" key="11">
    <source>
        <dbReference type="EMBL" id="PZA15720.1"/>
    </source>
</evidence>
<reference evidence="11 12" key="1">
    <citation type="submission" date="2018-06" db="EMBL/GenBank/DDBJ databases">
        <title>Azoarcus communis strain SWub3 genome.</title>
        <authorList>
            <person name="Zorraquino Salvo V."/>
            <person name="Toubiana D."/>
            <person name="Blumwald E."/>
        </authorList>
    </citation>
    <scope>NUCLEOTIDE SEQUENCE [LARGE SCALE GENOMIC DNA]</scope>
    <source>
        <strain evidence="11 12">SWub3</strain>
    </source>
</reference>
<evidence type="ECO:0000256" key="1">
    <source>
        <dbReference type="ARBA" id="ARBA00004141"/>
    </source>
</evidence>
<dbReference type="PANTHER" id="PTHR32089:SF119">
    <property type="entry name" value="METHYL-ACCEPTING CHEMOTAXIS PROTEIN CTPL"/>
    <property type="match status" value="1"/>
</dbReference>
<dbReference type="AlphaFoldDB" id="A0A323UVN1"/>
<dbReference type="GO" id="GO:0004888">
    <property type="term" value="F:transmembrane signaling receptor activity"/>
    <property type="evidence" value="ECO:0007669"/>
    <property type="project" value="InterPro"/>
</dbReference>
<keyword evidence="4 8" id="KW-0472">Membrane</keyword>
<evidence type="ECO:0000259" key="9">
    <source>
        <dbReference type="PROSITE" id="PS50111"/>
    </source>
</evidence>
<dbReference type="EMBL" id="QKOE01000011">
    <property type="protein sequence ID" value="PZA15720.1"/>
    <property type="molecule type" value="Genomic_DNA"/>
</dbReference>
<dbReference type="GO" id="GO:0007165">
    <property type="term" value="P:signal transduction"/>
    <property type="evidence" value="ECO:0007669"/>
    <property type="project" value="UniProtKB-KW"/>
</dbReference>
<evidence type="ECO:0000256" key="4">
    <source>
        <dbReference type="ARBA" id="ARBA00023136"/>
    </source>
</evidence>
<dbReference type="SUPFAM" id="SSF58104">
    <property type="entry name" value="Methyl-accepting chemotaxis protein (MCP) signaling domain"/>
    <property type="match status" value="1"/>
</dbReference>
<evidence type="ECO:0000256" key="6">
    <source>
        <dbReference type="ARBA" id="ARBA00029447"/>
    </source>
</evidence>
<evidence type="ECO:0000313" key="12">
    <source>
        <dbReference type="Proteomes" id="UP000248259"/>
    </source>
</evidence>
<comment type="similarity">
    <text evidence="6">Belongs to the methyl-accepting chemotaxis (MCP) protein family.</text>
</comment>
<accession>A0A323UVN1</accession>
<keyword evidence="2 8" id="KW-0812">Transmembrane</keyword>
<feature type="domain" description="Methyl-accepting transducer" evidence="9">
    <location>
        <begin position="274"/>
        <end position="510"/>
    </location>
</feature>
<dbReference type="PROSITE" id="PS50885">
    <property type="entry name" value="HAMP"/>
    <property type="match status" value="1"/>
</dbReference>
<evidence type="ECO:0000256" key="8">
    <source>
        <dbReference type="SAM" id="Phobius"/>
    </source>
</evidence>
<feature type="transmembrane region" description="Helical" evidence="8">
    <location>
        <begin position="197"/>
        <end position="215"/>
    </location>
</feature>